<keyword evidence="1" id="KW-1133">Transmembrane helix</keyword>
<dbReference type="RefSeq" id="WP_002882103.1">
    <property type="nucleotide sequence ID" value="NZ_AMWK01000016.1"/>
</dbReference>
<keyword evidence="1" id="KW-0472">Membrane</keyword>
<reference evidence="3 4" key="1">
    <citation type="journal article" date="2013" name="Genome Announc.">
        <title>Draft Genome Sequences of Mycoplasma alkalescens, Mycoplasma arginini, and Mycoplasma bovigenitalium, Three Species with Equivocal Pathogenic Status for Cattle.</title>
        <authorList>
            <person name="Manso-Silvan L."/>
            <person name="Tardy F."/>
            <person name="Baranowski E."/>
            <person name="Barre A."/>
            <person name="Blanchard A."/>
            <person name="Breton M."/>
            <person name="Couture C."/>
            <person name="Citti C."/>
            <person name="Dordet-Frisoni E."/>
            <person name="Dupuy V."/>
            <person name="Gaurivaud P."/>
            <person name="Jacob D."/>
            <person name="Lemaitre C."/>
            <person name="Nikolski M."/>
            <person name="Nouvel L.X."/>
            <person name="Poumarat F."/>
            <person name="Thebault P."/>
            <person name="Theil S."/>
            <person name="Thiaucourt F."/>
            <person name="Sirand-Pugnet P."/>
        </authorList>
    </citation>
    <scope>NUCLEOTIDE SEQUENCE [LARGE SCALE GENOMIC DNA]</scope>
    <source>
        <strain evidence="3 4">14918</strain>
    </source>
</reference>
<sequence length="900" mass="104509">MLQNKKLSNVKLQIFKNLSLIDVVLLLMFTAISFCFGFLIVRSLHLGIKLLISITIFASLGWLVLKNKKHNCKYYEFLIRWFNFRFKKNYLSKKEGSNPSDLILFKEIIKSSIVKIDNSNYFSVFQFKGFDIFNNDPSDKNAYYQAIINALNNIDFPISFVKIPKPSNTNENFDFIEKSVQIKNNINFEFKQKYFEKNINDFGSLEQTENIDNYFLVVKSTTPEDLKNITSKTQALFSSTVLKLHLLTTKNLINFLSFHFNPNISKKTIEKYFTLQKTKKTQPSPKSTNKEEIFLDKILSPSKINILKDKIKFDKKFLSFQCINEFNSFNLQEGWANVLFNTPSTIIWNLTPLSLSEKQKILDKTIERIELNNNDEKSNFNKNKNSLATQVLAEITELINVYNMNFFNSNLILMNKATKASTLKEIEDINKNNAATIQANLNPNIYLQRQAYFNTFFSNKNYLKNDLEMVSRNIIQGWPWINNDLNDGNNLLWGFSKSTNSPIVLDIFKKTRDRTNFSMFVWGVPGSGKSVATSKLFLNYLLNGNSIVIIDPQREYKYLVDKLNGAWIELGKGLETTLNPLQLDNQFSDENQKVTNYQIVNDNIKKVCVFVKTLYPDFNENKTRALSIVLKKLYSSYGFYDKTFNLNKKKPSDFPIFTDLINYLESFKFDNDIEKEFFAKDIKELWINFKNDFTNQGQYQALYNGYTNINLSNDDFVVIDTYNLIQDATSPSAQAAMYLIMNYIQNKITNNFVLNKDNKKILIIVDEAHKFINKKNMAIIDFLFDIVKTIRKYNGSLILTTQQPSDFSQDYEISTKTRAIIENIDYSLILRLNQKDLEAVNEMYKSRGGLNKAEINFLASAPIGNGLMNIGSNNRLLMELYYNDFEKEIIFKKGDLSQII</sequence>
<accession>N9TZ87</accession>
<dbReference type="PANTHER" id="PTHR30121">
    <property type="entry name" value="UNCHARACTERIZED PROTEIN YJGR-RELATED"/>
    <property type="match status" value="1"/>
</dbReference>
<feature type="transmembrane region" description="Helical" evidence="1">
    <location>
        <begin position="46"/>
        <end position="65"/>
    </location>
</feature>
<dbReference type="SUPFAM" id="SSF52540">
    <property type="entry name" value="P-loop containing nucleoside triphosphate hydrolases"/>
    <property type="match status" value="1"/>
</dbReference>
<dbReference type="InterPro" id="IPR027417">
    <property type="entry name" value="P-loop_NTPase"/>
</dbReference>
<evidence type="ECO:0000313" key="4">
    <source>
        <dbReference type="Proteomes" id="UP000013137"/>
    </source>
</evidence>
<dbReference type="Pfam" id="PF19044">
    <property type="entry name" value="P-loop_TraG"/>
    <property type="match status" value="1"/>
</dbReference>
<keyword evidence="4" id="KW-1185">Reference proteome</keyword>
<evidence type="ECO:0000313" key="3">
    <source>
        <dbReference type="EMBL" id="ENY53622.1"/>
    </source>
</evidence>
<comment type="caution">
    <text evidence="3">The sequence shown here is derived from an EMBL/GenBank/DDBJ whole genome shotgun (WGS) entry which is preliminary data.</text>
</comment>
<dbReference type="PATRIC" id="fig|1188234.3.peg.625"/>
<keyword evidence="1" id="KW-0812">Transmembrane</keyword>
<dbReference type="eggNOG" id="COG0433">
    <property type="taxonomic scope" value="Bacteria"/>
</dbReference>
<organism evidence="3 4">
    <name type="scientific">Metamycoplasma alkalescens 14918</name>
    <dbReference type="NCBI Taxonomy" id="1188234"/>
    <lineage>
        <taxon>Bacteria</taxon>
        <taxon>Bacillati</taxon>
        <taxon>Mycoplasmatota</taxon>
        <taxon>Mycoplasmoidales</taxon>
        <taxon>Metamycoplasmataceae</taxon>
        <taxon>Metamycoplasma</taxon>
    </lineage>
</organism>
<dbReference type="InterPro" id="IPR043964">
    <property type="entry name" value="P-loop_TraG"/>
</dbReference>
<name>N9TZ87_9BACT</name>
<dbReference type="OrthoDB" id="9804380at2"/>
<proteinExistence type="predicted"/>
<dbReference type="InterPro" id="IPR051162">
    <property type="entry name" value="T4SS_component"/>
</dbReference>
<dbReference type="Gene3D" id="3.40.50.300">
    <property type="entry name" value="P-loop containing nucleotide triphosphate hydrolases"/>
    <property type="match status" value="2"/>
</dbReference>
<gene>
    <name evidence="3" type="ORF">MALK_6500</name>
</gene>
<dbReference type="CDD" id="cd01127">
    <property type="entry name" value="TrwB_TraG_TraD_VirD4"/>
    <property type="match status" value="1"/>
</dbReference>
<dbReference type="EMBL" id="AMWK01000016">
    <property type="protein sequence ID" value="ENY53622.1"/>
    <property type="molecule type" value="Genomic_DNA"/>
</dbReference>
<evidence type="ECO:0000259" key="2">
    <source>
        <dbReference type="Pfam" id="PF19044"/>
    </source>
</evidence>
<dbReference type="Proteomes" id="UP000013137">
    <property type="component" value="Unassembled WGS sequence"/>
</dbReference>
<dbReference type="PANTHER" id="PTHR30121:SF6">
    <property type="entry name" value="SLR6007 PROTEIN"/>
    <property type="match status" value="1"/>
</dbReference>
<evidence type="ECO:0000256" key="1">
    <source>
        <dbReference type="SAM" id="Phobius"/>
    </source>
</evidence>
<dbReference type="AlphaFoldDB" id="N9TZ87"/>
<dbReference type="NCBIfam" id="NF045975">
    <property type="entry name" value="VirB4_plasma"/>
    <property type="match status" value="1"/>
</dbReference>
<feature type="transmembrane region" description="Helical" evidence="1">
    <location>
        <begin position="20"/>
        <end position="40"/>
    </location>
</feature>
<protein>
    <recommendedName>
        <fullName evidence="2">TraG P-loop domain-containing protein</fullName>
    </recommendedName>
</protein>
<feature type="domain" description="TraG P-loop" evidence="2">
    <location>
        <begin position="498"/>
        <end position="833"/>
    </location>
</feature>